<dbReference type="RefSeq" id="XP_062630509.1">
    <property type="nucleotide sequence ID" value="XM_062774525.1"/>
</dbReference>
<dbReference type="PROSITE" id="PS00141">
    <property type="entry name" value="ASP_PROTEASE"/>
    <property type="match status" value="1"/>
</dbReference>
<keyword evidence="3" id="KW-0378">Hydrolase</keyword>
<dbReference type="PANTHER" id="PTHR47966">
    <property type="entry name" value="BETA-SITE APP-CLEAVING ENZYME, ISOFORM A-RELATED"/>
    <property type="match status" value="1"/>
</dbReference>
<name>A0AAF0YD23_9TREE</name>
<evidence type="ECO:0000256" key="4">
    <source>
        <dbReference type="SAM" id="MobiDB-lite"/>
    </source>
</evidence>
<dbReference type="GO" id="GO:0006508">
    <property type="term" value="P:proteolysis"/>
    <property type="evidence" value="ECO:0007669"/>
    <property type="project" value="UniProtKB-KW"/>
</dbReference>
<dbReference type="GeneID" id="87811172"/>
<gene>
    <name evidence="6" type="primary">PAG2_1</name>
    <name evidence="6" type="ORF">LOC62_06G008002</name>
</gene>
<keyword evidence="7" id="KW-1185">Reference proteome</keyword>
<protein>
    <submittedName>
        <fullName evidence="6">Pregnancy-associated glycoprotein 2</fullName>
    </submittedName>
</protein>
<dbReference type="InterPro" id="IPR021109">
    <property type="entry name" value="Peptidase_aspartic_dom_sf"/>
</dbReference>
<dbReference type="Proteomes" id="UP000827549">
    <property type="component" value="Chromosome 6"/>
</dbReference>
<dbReference type="EMBL" id="CP086719">
    <property type="protein sequence ID" value="WOO84483.1"/>
    <property type="molecule type" value="Genomic_DNA"/>
</dbReference>
<sequence length="306" mass="32297">MGWSRYGTSSPFSLWMRLVSGWKDQRFGIYLAKQKLPLGQELSDSDPNGGVLTLGGVNTKLFTGDINYVPLSKRASPNVTVREWGIDVDGVEIGSNQFPGGTYALIDTGAPVSYVHQDVYKAVYANVSGLKHYLSRSGYAYDLFPCASMAGLPPLVLTLGGVQYSIPSEDLAIYVGNQQQGGEAVKYCRNSLEATPQEYLSQWADSNAAYGVLTLFALLRFDWILGVHFLRHVYSVWQYSPPAIGFAKLSPEAASATTSATGSGVAGGGSATTAPSSTATKAPSGASSKAAGLSVMAIGVVLAVLA</sequence>
<dbReference type="InterPro" id="IPR001461">
    <property type="entry name" value="Aspartic_peptidase_A1"/>
</dbReference>
<reference evidence="6" key="1">
    <citation type="submission" date="2023-10" db="EMBL/GenBank/DDBJ databases">
        <authorList>
            <person name="Noh H."/>
        </authorList>
    </citation>
    <scope>NUCLEOTIDE SEQUENCE</scope>
    <source>
        <strain evidence="6">DUCC4014</strain>
    </source>
</reference>
<dbReference type="AlphaFoldDB" id="A0AAF0YD23"/>
<feature type="compositionally biased region" description="Low complexity" evidence="4">
    <location>
        <begin position="271"/>
        <end position="286"/>
    </location>
</feature>
<keyword evidence="3" id="KW-0645">Protease</keyword>
<feature type="region of interest" description="Disordered" evidence="4">
    <location>
        <begin position="260"/>
        <end position="286"/>
    </location>
</feature>
<dbReference type="InterPro" id="IPR033121">
    <property type="entry name" value="PEPTIDASE_A1"/>
</dbReference>
<evidence type="ECO:0000256" key="2">
    <source>
        <dbReference type="ARBA" id="ARBA00022750"/>
    </source>
</evidence>
<proteinExistence type="inferred from homology"/>
<dbReference type="PROSITE" id="PS51767">
    <property type="entry name" value="PEPTIDASE_A1"/>
    <property type="match status" value="1"/>
</dbReference>
<comment type="similarity">
    <text evidence="1 3">Belongs to the peptidase A1 family.</text>
</comment>
<dbReference type="CDD" id="cd05471">
    <property type="entry name" value="pepsin_like"/>
    <property type="match status" value="1"/>
</dbReference>
<dbReference type="Gene3D" id="2.40.70.10">
    <property type="entry name" value="Acid Proteases"/>
    <property type="match status" value="1"/>
</dbReference>
<dbReference type="SUPFAM" id="SSF50630">
    <property type="entry name" value="Acid proteases"/>
    <property type="match status" value="1"/>
</dbReference>
<accession>A0AAF0YD23</accession>
<evidence type="ECO:0000256" key="3">
    <source>
        <dbReference type="RuleBase" id="RU000454"/>
    </source>
</evidence>
<evidence type="ECO:0000259" key="5">
    <source>
        <dbReference type="PROSITE" id="PS51767"/>
    </source>
</evidence>
<dbReference type="PANTHER" id="PTHR47966:SF51">
    <property type="entry name" value="BETA-SITE APP-CLEAVING ENZYME, ISOFORM A-RELATED"/>
    <property type="match status" value="1"/>
</dbReference>
<dbReference type="InterPro" id="IPR034164">
    <property type="entry name" value="Pepsin-like_dom"/>
</dbReference>
<evidence type="ECO:0000256" key="1">
    <source>
        <dbReference type="ARBA" id="ARBA00007447"/>
    </source>
</evidence>
<evidence type="ECO:0000313" key="7">
    <source>
        <dbReference type="Proteomes" id="UP000827549"/>
    </source>
</evidence>
<organism evidence="6 7">
    <name type="scientific">Vanrija pseudolonga</name>
    <dbReference type="NCBI Taxonomy" id="143232"/>
    <lineage>
        <taxon>Eukaryota</taxon>
        <taxon>Fungi</taxon>
        <taxon>Dikarya</taxon>
        <taxon>Basidiomycota</taxon>
        <taxon>Agaricomycotina</taxon>
        <taxon>Tremellomycetes</taxon>
        <taxon>Trichosporonales</taxon>
        <taxon>Trichosporonaceae</taxon>
        <taxon>Vanrija</taxon>
    </lineage>
</organism>
<dbReference type="Pfam" id="PF00026">
    <property type="entry name" value="Asp"/>
    <property type="match status" value="1"/>
</dbReference>
<feature type="domain" description="Peptidase A1" evidence="5">
    <location>
        <begin position="1"/>
        <end position="247"/>
    </location>
</feature>
<dbReference type="PRINTS" id="PR00792">
    <property type="entry name" value="PEPSIN"/>
</dbReference>
<keyword evidence="2 3" id="KW-0064">Aspartyl protease</keyword>
<evidence type="ECO:0000313" key="6">
    <source>
        <dbReference type="EMBL" id="WOO84483.1"/>
    </source>
</evidence>
<dbReference type="GO" id="GO:0004190">
    <property type="term" value="F:aspartic-type endopeptidase activity"/>
    <property type="evidence" value="ECO:0007669"/>
    <property type="project" value="UniProtKB-KW"/>
</dbReference>
<dbReference type="InterPro" id="IPR001969">
    <property type="entry name" value="Aspartic_peptidase_AS"/>
</dbReference>